<proteinExistence type="predicted"/>
<dbReference type="EMBL" id="CM047580">
    <property type="protein sequence ID" value="KAI9922125.1"/>
    <property type="molecule type" value="Genomic_DNA"/>
</dbReference>
<gene>
    <name evidence="1" type="ORF">PsorP6_000496</name>
</gene>
<organism evidence="1 2">
    <name type="scientific">Peronosclerospora sorghi</name>
    <dbReference type="NCBI Taxonomy" id="230839"/>
    <lineage>
        <taxon>Eukaryota</taxon>
        <taxon>Sar</taxon>
        <taxon>Stramenopiles</taxon>
        <taxon>Oomycota</taxon>
        <taxon>Peronosporomycetes</taxon>
        <taxon>Peronosporales</taxon>
        <taxon>Peronosporaceae</taxon>
        <taxon>Peronosclerospora</taxon>
    </lineage>
</organism>
<protein>
    <submittedName>
        <fullName evidence="1">Uncharacterized protein</fullName>
    </submittedName>
</protein>
<dbReference type="Proteomes" id="UP001163321">
    <property type="component" value="Chromosome 1"/>
</dbReference>
<accession>A0ACC0WTU8</accession>
<reference evidence="1 2" key="1">
    <citation type="journal article" date="2022" name="bioRxiv">
        <title>The genome of the oomycete Peronosclerospora sorghi, a cosmopolitan pathogen of maize and sorghum, is inflated with dispersed pseudogenes.</title>
        <authorList>
            <person name="Fletcher K."/>
            <person name="Martin F."/>
            <person name="Isakeit T."/>
            <person name="Cavanaugh K."/>
            <person name="Magill C."/>
            <person name="Michelmore R."/>
        </authorList>
    </citation>
    <scope>NUCLEOTIDE SEQUENCE [LARGE SCALE GENOMIC DNA]</scope>
    <source>
        <strain evidence="1">P6</strain>
    </source>
</reference>
<keyword evidence="2" id="KW-1185">Reference proteome</keyword>
<comment type="caution">
    <text evidence="1">The sequence shown here is derived from an EMBL/GenBank/DDBJ whole genome shotgun (WGS) entry which is preliminary data.</text>
</comment>
<sequence>MGGSLEILRVFVSQQYLRNRVVVQLLLEARTSCSLTIIVFVLSTPRRSKQKPRNALDIAEKRRVPRQVIQCSLLFFRFKFGEKQPIPCSMVAMQSCTSLSCVANYNLRRHVPHAIVVKLPDRYSILAKP</sequence>
<evidence type="ECO:0000313" key="1">
    <source>
        <dbReference type="EMBL" id="KAI9922125.1"/>
    </source>
</evidence>
<name>A0ACC0WTU8_9STRA</name>
<evidence type="ECO:0000313" key="2">
    <source>
        <dbReference type="Proteomes" id="UP001163321"/>
    </source>
</evidence>